<name>A0ACC2NJA6_9HYME</name>
<evidence type="ECO:0000313" key="1">
    <source>
        <dbReference type="EMBL" id="KAJ8670317.1"/>
    </source>
</evidence>
<comment type="caution">
    <text evidence="1">The sequence shown here is derived from an EMBL/GenBank/DDBJ whole genome shotgun (WGS) entry which is preliminary data.</text>
</comment>
<keyword evidence="2" id="KW-1185">Reference proteome</keyword>
<accession>A0ACC2NJA6</accession>
<dbReference type="EMBL" id="CM056743">
    <property type="protein sequence ID" value="KAJ8670317.1"/>
    <property type="molecule type" value="Genomic_DNA"/>
</dbReference>
<organism evidence="1 2">
    <name type="scientific">Eretmocerus hayati</name>
    <dbReference type="NCBI Taxonomy" id="131215"/>
    <lineage>
        <taxon>Eukaryota</taxon>
        <taxon>Metazoa</taxon>
        <taxon>Ecdysozoa</taxon>
        <taxon>Arthropoda</taxon>
        <taxon>Hexapoda</taxon>
        <taxon>Insecta</taxon>
        <taxon>Pterygota</taxon>
        <taxon>Neoptera</taxon>
        <taxon>Endopterygota</taxon>
        <taxon>Hymenoptera</taxon>
        <taxon>Apocrita</taxon>
        <taxon>Proctotrupomorpha</taxon>
        <taxon>Chalcidoidea</taxon>
        <taxon>Aphelinidae</taxon>
        <taxon>Aphelininae</taxon>
        <taxon>Eretmocerus</taxon>
    </lineage>
</organism>
<protein>
    <submittedName>
        <fullName evidence="1">Uncharacterized protein</fullName>
    </submittedName>
</protein>
<reference evidence="1" key="1">
    <citation type="submission" date="2023-04" db="EMBL/GenBank/DDBJ databases">
        <title>A chromosome-level genome assembly of the parasitoid wasp Eretmocerus hayati.</title>
        <authorList>
            <person name="Zhong Y."/>
            <person name="Liu S."/>
            <person name="Liu Y."/>
        </authorList>
    </citation>
    <scope>NUCLEOTIDE SEQUENCE</scope>
    <source>
        <strain evidence="1">ZJU_SS_LIU_2023</strain>
    </source>
</reference>
<gene>
    <name evidence="1" type="ORF">QAD02_001576</name>
</gene>
<sequence>MGVRYAKSDFPISSIRRTSNTSMSYSRDKLNCFAVDAGSATSVNKQQPAAQMLCTGADRSEQLLLPIEKMHRWAHLLPSYPEFEVAFPAGTLESVSLSKIRREQEAGGACLAYSSRVFGTCFRQQG</sequence>
<dbReference type="Proteomes" id="UP001239111">
    <property type="component" value="Chromosome 3"/>
</dbReference>
<evidence type="ECO:0000313" key="2">
    <source>
        <dbReference type="Proteomes" id="UP001239111"/>
    </source>
</evidence>
<proteinExistence type="predicted"/>